<dbReference type="EMBL" id="WIWT01000042">
    <property type="protein sequence ID" value="KAF3209548.1"/>
    <property type="molecule type" value="Genomic_DNA"/>
</dbReference>
<comment type="caution">
    <text evidence="10">The sequence shown here is derived from an EMBL/GenBank/DDBJ whole genome shotgun (WGS) entry which is preliminary data.</text>
</comment>
<evidence type="ECO:0000313" key="10">
    <source>
        <dbReference type="EMBL" id="KAF3209548.1"/>
    </source>
</evidence>
<dbReference type="Proteomes" id="UP000614610">
    <property type="component" value="Unassembled WGS sequence"/>
</dbReference>
<evidence type="ECO:0008006" key="14">
    <source>
        <dbReference type="Google" id="ProtNLM"/>
    </source>
</evidence>
<protein>
    <recommendedName>
        <fullName evidence="14">Centrosomin N-terminal motif 1 domain-containing protein</fullName>
    </recommendedName>
</protein>
<dbReference type="InterPro" id="IPR012943">
    <property type="entry name" value="Cnn_1N"/>
</dbReference>
<dbReference type="Gene3D" id="1.10.287.1490">
    <property type="match status" value="1"/>
</dbReference>
<dbReference type="GO" id="GO:0005815">
    <property type="term" value="C:microtubule organizing center"/>
    <property type="evidence" value="ECO:0007669"/>
    <property type="project" value="UniProtKB-SubCell"/>
</dbReference>
<feature type="coiled-coil region" evidence="6">
    <location>
        <begin position="223"/>
        <end position="257"/>
    </location>
</feature>
<evidence type="ECO:0000256" key="3">
    <source>
        <dbReference type="ARBA" id="ARBA00022553"/>
    </source>
</evidence>
<evidence type="ECO:0000259" key="8">
    <source>
        <dbReference type="Pfam" id="PF07989"/>
    </source>
</evidence>
<keyword evidence="5" id="KW-0206">Cytoskeleton</keyword>
<organism evidence="10 13">
    <name type="scientific">Orbilia oligospora</name>
    <name type="common">Nematode-trapping fungus</name>
    <name type="synonym">Arthrobotrys oligospora</name>
    <dbReference type="NCBI Taxonomy" id="2813651"/>
    <lineage>
        <taxon>Eukaryota</taxon>
        <taxon>Fungi</taxon>
        <taxon>Dikarya</taxon>
        <taxon>Ascomycota</taxon>
        <taxon>Pezizomycotina</taxon>
        <taxon>Orbiliomycetes</taxon>
        <taxon>Orbiliales</taxon>
        <taxon>Orbiliaceae</taxon>
        <taxon>Orbilia</taxon>
    </lineage>
</organism>
<evidence type="ECO:0000256" key="5">
    <source>
        <dbReference type="ARBA" id="ARBA00023212"/>
    </source>
</evidence>
<keyword evidence="4 6" id="KW-0175">Coiled coil</keyword>
<feature type="region of interest" description="Disordered" evidence="7">
    <location>
        <begin position="60"/>
        <end position="81"/>
    </location>
</feature>
<sequence>MAAFFNSPSHLDVTGAVGFSSPKFSPEKTFVQPKDDNLLRPGLVGNKNQQKRGVLSIGAPKSTLNLTTPSRPPLGDKTNRKSAGEFTPLLKSVHKSNMGTQIDARINAAVARTPMSLKHMELYAGGTPLPRGDSSGIDASSYNDDSTPLGPHNDDSGDVSTPIPRIGGKTGMLDDGQLTLREQEKIIDDIKKENFSLKLKIFFLDEKMNKLGPEFNDVAIRENIEMKVEHTTLRAELKRLKKALLDSEKLVMELQGDAQSAQASTQQKIAQGKQAEIDQAKIRDLIAELEDKNSQMGMLKDENERLRLELQDRDGTEREDAETIESLNRRVADLEGEKEDLEAEIRAKEEQLDNRHDSQDKENDHLRDRIRELEEELQAKYDEEGNEQEEAQARIQELQEELSGKDEEIKTLQDEHEAQIASARQQYQQKKQAMKTLQDQKDSLELRLATMDTDREGCDNELADKVMDLEHDNRRLQNELADIKDNIDEAVSQRNRIEEEMAVLVEKHQEEVQRIRDDHQERSIYMKSTAQDRENSRQRLQSDLVKLQEDLASMTTLHREKSSEVDILKRRIAELSNDFGGDVKALQIEITSLQEDKERTKRHLEDTESQKNLLQLRHNALTTESQELQKDLNRLTKELGDLKSSLANEKQKSQGIEQSLKAQLSGNRNALESEIDKLRSTLETRNKDLRSKSDDWSAEKRQLELRLTTAEQKVKGYEKTITNLRESEGTLHGHEMKLANEIKSLKAVHGEEIASLNLQITDLNLDLDRRRQMLEKNSGELQVAKDELRQVRKNERALDDRIRTLEEEVRSASQNHTIEMRDIREQLTDAESQCGTLKSEVKTYKDTLAIAQSQLRNEQLNYQSSLDSLKNGSLSQEQLKIDLANMERRLESALKDRQSLHEQLLSSGTELASLKADCQELEIEREELRAQIKDLVAQIGTRTRMDQEKVELRLAKNKLERGLQSLTNERDELFAKAEELELNLEEAMTQAVADEQKLEDEISELKAQVRALSDARDRELSLAKREAARLETRIGELQDAQADLVDPMELSEIKKDLDDSKRRETDFKEKIRDQRQRIARLETDLKEAKSNRSRPAPDDTDALIERRELHQHLVNAKLQIEQLQGDVETKDSDLDLMLARESELVARIKALKSDRSKLKEKTTKAEEALLKSQSRLERAQEKLTHMQKVWDDERNLFEQKVVQNDVLTQKEMQLVTYEQQKNHKAEMRGLATQIKWLRIRIEREEKFKRDLAYQKHYFLKQMEMYSACNKLQRQMVEEMGIFVDRRSRQKRPKLKTVALAVLAVQRMKIFSGQWAANKELKASLVKSLEKVRPTGRK</sequence>
<comment type="subcellular location">
    <subcellularLocation>
        <location evidence="1">Cytoplasm</location>
        <location evidence="1">Cytoskeleton</location>
        <location evidence="1">Microtubule organizing center</location>
    </subcellularLocation>
</comment>
<name>A0A6G1MNH7_ORBOL</name>
<feature type="coiled-coil region" evidence="6">
    <location>
        <begin position="1064"/>
        <end position="1189"/>
    </location>
</feature>
<dbReference type="Pfam" id="PF07989">
    <property type="entry name" value="Cnn_1N"/>
    <property type="match status" value="1"/>
</dbReference>
<accession>A0A6G1MNH7</accession>
<evidence type="ECO:0000256" key="6">
    <source>
        <dbReference type="SAM" id="Coils"/>
    </source>
</evidence>
<proteinExistence type="predicted"/>
<feature type="region of interest" description="Disordered" evidence="7">
    <location>
        <begin position="646"/>
        <end position="668"/>
    </location>
</feature>
<gene>
    <name evidence="11" type="ORF">TWF191_007337</name>
    <name evidence="10" type="ORF">TWF679_007373</name>
</gene>
<evidence type="ECO:0000256" key="4">
    <source>
        <dbReference type="ARBA" id="ARBA00023054"/>
    </source>
</evidence>
<feature type="coiled-coil region" evidence="6">
    <location>
        <begin position="774"/>
        <end position="1040"/>
    </location>
</feature>
<dbReference type="PANTHER" id="PTHR43941:SF1">
    <property type="entry name" value="STRUCTURAL MAINTENANCE OF CHROMOSOMES PROTEIN 2"/>
    <property type="match status" value="1"/>
</dbReference>
<evidence type="ECO:0000256" key="2">
    <source>
        <dbReference type="ARBA" id="ARBA00022490"/>
    </source>
</evidence>
<dbReference type="GO" id="GO:0005737">
    <property type="term" value="C:cytoplasm"/>
    <property type="evidence" value="ECO:0007669"/>
    <property type="project" value="UniProtKB-ARBA"/>
</dbReference>
<keyword evidence="2" id="KW-0963">Cytoplasm</keyword>
<feature type="domain" description="Centrosomin N-terminal motif 1" evidence="8">
    <location>
        <begin position="179"/>
        <end position="249"/>
    </location>
</feature>
<feature type="region of interest" description="Disordered" evidence="7">
    <location>
        <begin position="308"/>
        <end position="331"/>
    </location>
</feature>
<feature type="domain" description="Pericentrin/AKAP-450 centrosomal targeting" evidence="9">
    <location>
        <begin position="1240"/>
        <end position="1314"/>
    </location>
</feature>
<dbReference type="PANTHER" id="PTHR43941">
    <property type="entry name" value="STRUCTURAL MAINTENANCE OF CHROMOSOMES PROTEIN 2"/>
    <property type="match status" value="1"/>
</dbReference>
<feature type="region of interest" description="Disordered" evidence="7">
    <location>
        <begin position="123"/>
        <end position="170"/>
    </location>
</feature>
<evidence type="ECO:0000256" key="1">
    <source>
        <dbReference type="ARBA" id="ARBA00004267"/>
    </source>
</evidence>
<dbReference type="Pfam" id="PF10495">
    <property type="entry name" value="PACT_coil_coil"/>
    <property type="match status" value="1"/>
</dbReference>
<evidence type="ECO:0000256" key="7">
    <source>
        <dbReference type="SAM" id="MobiDB-lite"/>
    </source>
</evidence>
<reference evidence="10 12" key="1">
    <citation type="submission" date="2019-06" db="EMBL/GenBank/DDBJ databases">
        <authorList>
            <person name="Palmer J.M."/>
        </authorList>
    </citation>
    <scope>NUCLEOTIDE SEQUENCE</scope>
    <source>
        <strain evidence="11 12">TWF191</strain>
        <strain evidence="10">TWF679</strain>
    </source>
</reference>
<feature type="compositionally biased region" description="Basic and acidic residues" evidence="7">
    <location>
        <begin position="308"/>
        <end position="318"/>
    </location>
</feature>
<evidence type="ECO:0000313" key="13">
    <source>
        <dbReference type="Proteomes" id="UP000614610"/>
    </source>
</evidence>
<evidence type="ECO:0000259" key="9">
    <source>
        <dbReference type="Pfam" id="PF10495"/>
    </source>
</evidence>
<dbReference type="InterPro" id="IPR019528">
    <property type="entry name" value="PACT_domain"/>
</dbReference>
<feature type="compositionally biased region" description="Polar residues" evidence="7">
    <location>
        <begin position="137"/>
        <end position="146"/>
    </location>
</feature>
<dbReference type="Proteomes" id="UP000483672">
    <property type="component" value="Unassembled WGS sequence"/>
</dbReference>
<evidence type="ECO:0000313" key="11">
    <source>
        <dbReference type="EMBL" id="KAF3220878.1"/>
    </source>
</evidence>
<dbReference type="OrthoDB" id="10255000at2759"/>
<keyword evidence="3" id="KW-0597">Phosphoprotein</keyword>
<evidence type="ECO:0000313" key="12">
    <source>
        <dbReference type="Proteomes" id="UP000483672"/>
    </source>
</evidence>
<dbReference type="EMBL" id="WIPF01000045">
    <property type="protein sequence ID" value="KAF3220878.1"/>
    <property type="molecule type" value="Genomic_DNA"/>
</dbReference>